<feature type="compositionally biased region" description="Low complexity" evidence="1">
    <location>
        <begin position="15"/>
        <end position="33"/>
    </location>
</feature>
<evidence type="ECO:0000313" key="2">
    <source>
        <dbReference type="EMBL" id="PGH17308.1"/>
    </source>
</evidence>
<feature type="region of interest" description="Disordered" evidence="1">
    <location>
        <begin position="404"/>
        <end position="428"/>
    </location>
</feature>
<feature type="compositionally biased region" description="Low complexity" evidence="1">
    <location>
        <begin position="123"/>
        <end position="133"/>
    </location>
</feature>
<evidence type="ECO:0000256" key="1">
    <source>
        <dbReference type="SAM" id="MobiDB-lite"/>
    </source>
</evidence>
<name>A0A2B7Y8Q7_9EURO</name>
<feature type="compositionally biased region" description="Polar residues" evidence="1">
    <location>
        <begin position="316"/>
        <end position="334"/>
    </location>
</feature>
<sequence length="538" mass="58908">MSADLFAAFGQPNTAAQSAQSSQSRRQNGGARSLIDTEDADTGAWGSFLSGSQETRIAGQNNWQQPFQSQTRVSNARPAQVPFADSNTSIWREEGGADVLFDASTEDIANEEDTDDWGEFETAKASSPNKKSSNAELLIWDTSDATTNMPSSGIGSTTAKFQQHTLDDLFPHESELRDQGTVNATASDIKFRDSDWTRFEDKAPGNPTSANLDISDPNPWDDDWTKFEGSVSNTPAPSKLESSDDVSWATDWTNFEESVPDKPARTKLESPDDDGWGDFTDVVQPGATTKSVPLQPSKPQTSPSLKAKRAEAKPSPVTSPAVQTPTRTTSSSGFQVRPMNIPPPSILLPLFPPLIEQYHQRAVTTKQPQSQDTNLASSLERDLKVMVRILAGRTHRWKRDTVLSQSTRIGPARSGKAGGMKLSSLNKSENVKEEQEAVEVLEAWRKRSSYLNSVLVSASRNPIPVLTGNIQVKTGTAEGGGVLKAPHACGLCGLKRDERIPKVDVIVHDNFGEWWIDHWGHTGCRDFWEANCGRLNQR</sequence>
<dbReference type="OrthoDB" id="5420391at2759"/>
<evidence type="ECO:0000313" key="3">
    <source>
        <dbReference type="Proteomes" id="UP000223968"/>
    </source>
</evidence>
<reference evidence="2 3" key="1">
    <citation type="submission" date="2017-10" db="EMBL/GenBank/DDBJ databases">
        <title>Comparative genomics in systemic dimorphic fungi from Ajellomycetaceae.</title>
        <authorList>
            <person name="Munoz J.F."/>
            <person name="Mcewen J.G."/>
            <person name="Clay O.K."/>
            <person name="Cuomo C.A."/>
        </authorList>
    </citation>
    <scope>NUCLEOTIDE SEQUENCE [LARGE SCALE GENOMIC DNA]</scope>
    <source>
        <strain evidence="2 3">UAMH5409</strain>
    </source>
</reference>
<comment type="caution">
    <text evidence="2">The sequence shown here is derived from an EMBL/GenBank/DDBJ whole genome shotgun (WGS) entry which is preliminary data.</text>
</comment>
<protein>
    <recommendedName>
        <fullName evidence="4">Serine/threonine-protein kinase ppk6</fullName>
    </recommendedName>
</protein>
<dbReference type="Proteomes" id="UP000223968">
    <property type="component" value="Unassembled WGS sequence"/>
</dbReference>
<dbReference type="PANTHER" id="PTHR42084">
    <property type="entry name" value="YALI0E26631P"/>
    <property type="match status" value="1"/>
</dbReference>
<keyword evidence="3" id="KW-1185">Reference proteome</keyword>
<accession>A0A2B7Y8Q7</accession>
<feature type="region of interest" description="Disordered" evidence="1">
    <location>
        <begin position="111"/>
        <end position="133"/>
    </location>
</feature>
<proteinExistence type="predicted"/>
<feature type="region of interest" description="Disordered" evidence="1">
    <location>
        <begin position="198"/>
        <end position="222"/>
    </location>
</feature>
<feature type="region of interest" description="Disordered" evidence="1">
    <location>
        <begin position="1"/>
        <end position="80"/>
    </location>
</feature>
<feature type="compositionally biased region" description="Basic and acidic residues" evidence="1">
    <location>
        <begin position="259"/>
        <end position="270"/>
    </location>
</feature>
<evidence type="ECO:0008006" key="4">
    <source>
        <dbReference type="Google" id="ProtNLM"/>
    </source>
</evidence>
<feature type="region of interest" description="Disordered" evidence="1">
    <location>
        <begin position="254"/>
        <end position="338"/>
    </location>
</feature>
<feature type="compositionally biased region" description="Polar residues" evidence="1">
    <location>
        <begin position="286"/>
        <end position="304"/>
    </location>
</feature>
<dbReference type="AlphaFoldDB" id="A0A2B7Y8Q7"/>
<organism evidence="2 3">
    <name type="scientific">Helicocarpus griseus UAMH5409</name>
    <dbReference type="NCBI Taxonomy" id="1447875"/>
    <lineage>
        <taxon>Eukaryota</taxon>
        <taxon>Fungi</taxon>
        <taxon>Dikarya</taxon>
        <taxon>Ascomycota</taxon>
        <taxon>Pezizomycotina</taxon>
        <taxon>Eurotiomycetes</taxon>
        <taxon>Eurotiomycetidae</taxon>
        <taxon>Onygenales</taxon>
        <taxon>Ajellomycetaceae</taxon>
        <taxon>Helicocarpus</taxon>
    </lineage>
</organism>
<gene>
    <name evidence="2" type="ORF">AJ79_01192</name>
</gene>
<dbReference type="STRING" id="1447875.A0A2B7Y8Q7"/>
<dbReference type="EMBL" id="PDNB01000011">
    <property type="protein sequence ID" value="PGH17308.1"/>
    <property type="molecule type" value="Genomic_DNA"/>
</dbReference>
<feature type="compositionally biased region" description="Polar residues" evidence="1">
    <location>
        <begin position="49"/>
        <end position="74"/>
    </location>
</feature>
<dbReference type="PANTHER" id="PTHR42084:SF1">
    <property type="entry name" value="SERINE_THREONINE-PROTEIN KINASE PPK6"/>
    <property type="match status" value="1"/>
</dbReference>